<dbReference type="STRING" id="6185.A0A095A6L7"/>
<evidence type="ECO:0000256" key="2">
    <source>
        <dbReference type="ARBA" id="ARBA00007956"/>
    </source>
</evidence>
<dbReference type="InterPro" id="IPR041672">
    <property type="entry name" value="Bap31/Bap29_C"/>
</dbReference>
<keyword evidence="5 11" id="KW-0256">Endoplasmic reticulum</keyword>
<evidence type="ECO:0000256" key="7">
    <source>
        <dbReference type="ARBA" id="ARBA00022927"/>
    </source>
</evidence>
<dbReference type="InterPro" id="IPR012932">
    <property type="entry name" value="VKOR"/>
</dbReference>
<evidence type="ECO:0000259" key="12">
    <source>
        <dbReference type="Pfam" id="PF05529"/>
    </source>
</evidence>
<evidence type="ECO:0000256" key="11">
    <source>
        <dbReference type="RuleBase" id="RU367026"/>
    </source>
</evidence>
<keyword evidence="9" id="KW-0175">Coiled coil</keyword>
<comment type="caution">
    <text evidence="11">Lacks conserved residue(s) required for the propagation of feature annotation.</text>
</comment>
<reference evidence="15" key="1">
    <citation type="journal article" date="2012" name="Nat. Genet.">
        <title>Whole-genome sequence of Schistosoma haematobium.</title>
        <authorList>
            <person name="Young N.D."/>
            <person name="Jex A.R."/>
            <person name="Li B."/>
            <person name="Liu S."/>
            <person name="Yang L."/>
            <person name="Xiong Z."/>
            <person name="Li Y."/>
            <person name="Cantacessi C."/>
            <person name="Hall R.S."/>
            <person name="Xu X."/>
            <person name="Chen F."/>
            <person name="Wu X."/>
            <person name="Zerlotini A."/>
            <person name="Oliveira G."/>
            <person name="Hofmann A."/>
            <person name="Zhang G."/>
            <person name="Fang X."/>
            <person name="Kang Y."/>
            <person name="Campbell B.E."/>
            <person name="Loukas A."/>
            <person name="Ranganathan S."/>
            <person name="Rollinson D."/>
            <person name="Rinaldi G."/>
            <person name="Brindley P.J."/>
            <person name="Yang H."/>
            <person name="Wang J."/>
            <person name="Wang J."/>
            <person name="Gasser R.B."/>
        </authorList>
    </citation>
    <scope>NUCLEOTIDE SEQUENCE [LARGE SCALE GENOMIC DNA]</scope>
</reference>
<keyword evidence="7 11" id="KW-0653">Protein transport</keyword>
<keyword evidence="15" id="KW-0675">Receptor</keyword>
<dbReference type="Gene3D" id="1.20.5.110">
    <property type="match status" value="1"/>
</dbReference>
<gene>
    <name evidence="15" type="ORF">MS3_09781</name>
</gene>
<evidence type="ECO:0000256" key="4">
    <source>
        <dbReference type="ARBA" id="ARBA00022692"/>
    </source>
</evidence>
<feature type="domain" description="Bap31/Bap29 cytoplasmic coiled-coil" evidence="14">
    <location>
        <begin position="184"/>
        <end position="247"/>
    </location>
</feature>
<evidence type="ECO:0000256" key="1">
    <source>
        <dbReference type="ARBA" id="ARBA00004477"/>
    </source>
</evidence>
<dbReference type="GO" id="GO:0005789">
    <property type="term" value="C:endoplasmic reticulum membrane"/>
    <property type="evidence" value="ECO:0007669"/>
    <property type="project" value="UniProtKB-SubCell"/>
</dbReference>
<dbReference type="GO" id="GO:0006888">
    <property type="term" value="P:endoplasmic reticulum to Golgi vesicle-mediated transport"/>
    <property type="evidence" value="ECO:0007669"/>
    <property type="project" value="UniProtKB-UniRule"/>
</dbReference>
<dbReference type="InterPro" id="IPR040463">
    <property type="entry name" value="BAP29/BAP31_N"/>
</dbReference>
<sequence>MFAKTSKMMSFSCIVGILICIYALHVEHSKESNKEYRAFCDISEYMSCSNVLTSKIPSYKCYRFFEILFIEALRNIWVLRQAYNSIKDHPHEMRPETESLYLMRMFRAQRNFYITGFSLFVWFVLHRLVSLLSEHAKMQASEEASIKQAQSATAAAQRLLDQSKVTDSDTEDIYPDTMEALKDELAKLTKKFESEEKAHQKTKQDLETLKKQTLQTNTEYDRVTQECQKLQYRLQMLEGGGSTNKKAD</sequence>
<proteinExistence type="inferred from homology"/>
<comment type="subcellular location">
    <subcellularLocation>
        <location evidence="1 11">Endoplasmic reticulum membrane</location>
        <topology evidence="1 11">Multi-pass membrane protein</topology>
    </subcellularLocation>
</comment>
<accession>A0A095A6L7</accession>
<evidence type="ECO:0000256" key="3">
    <source>
        <dbReference type="ARBA" id="ARBA00022448"/>
    </source>
</evidence>
<evidence type="ECO:0000256" key="8">
    <source>
        <dbReference type="ARBA" id="ARBA00022989"/>
    </source>
</evidence>
<keyword evidence="10 11" id="KW-0472">Membrane</keyword>
<evidence type="ECO:0000256" key="10">
    <source>
        <dbReference type="ARBA" id="ARBA00023136"/>
    </source>
</evidence>
<protein>
    <recommendedName>
        <fullName evidence="11">Endoplasmic reticulum transmembrane protein</fullName>
    </recommendedName>
</protein>
<feature type="transmembrane region" description="Helical" evidence="11">
    <location>
        <begin position="112"/>
        <end position="129"/>
    </location>
</feature>
<dbReference type="AlphaFoldDB" id="A0A095A6L7"/>
<dbReference type="GO" id="GO:0006886">
    <property type="term" value="P:intracellular protein transport"/>
    <property type="evidence" value="ECO:0007669"/>
    <property type="project" value="UniProtKB-UniRule"/>
</dbReference>
<evidence type="ECO:0000256" key="5">
    <source>
        <dbReference type="ARBA" id="ARBA00022824"/>
    </source>
</evidence>
<keyword evidence="6 11" id="KW-0931">ER-Golgi transport</keyword>
<evidence type="ECO:0000256" key="9">
    <source>
        <dbReference type="ARBA" id="ARBA00023054"/>
    </source>
</evidence>
<keyword evidence="8 11" id="KW-1133">Transmembrane helix</keyword>
<feature type="domain" description="Vitamin K epoxide reductase" evidence="13">
    <location>
        <begin position="9"/>
        <end position="56"/>
    </location>
</feature>
<dbReference type="Pfam" id="PF07884">
    <property type="entry name" value="VKOR"/>
    <property type="match status" value="1"/>
</dbReference>
<dbReference type="GO" id="GO:0070973">
    <property type="term" value="P:protein localization to endoplasmic reticulum exit site"/>
    <property type="evidence" value="ECO:0007669"/>
    <property type="project" value="UniProtKB-UniRule"/>
</dbReference>
<organism evidence="15">
    <name type="scientific">Schistosoma haematobium</name>
    <name type="common">Blood fluke</name>
    <dbReference type="NCBI Taxonomy" id="6185"/>
    <lineage>
        <taxon>Eukaryota</taxon>
        <taxon>Metazoa</taxon>
        <taxon>Spiralia</taxon>
        <taxon>Lophotrochozoa</taxon>
        <taxon>Platyhelminthes</taxon>
        <taxon>Trematoda</taxon>
        <taxon>Digenea</taxon>
        <taxon>Strigeidida</taxon>
        <taxon>Schistosomatoidea</taxon>
        <taxon>Schistosomatidae</taxon>
        <taxon>Schistosoma</taxon>
    </lineage>
</organism>
<dbReference type="InterPro" id="IPR008417">
    <property type="entry name" value="BAP29/BAP31"/>
</dbReference>
<dbReference type="EMBL" id="KL251797">
    <property type="protein sequence ID" value="KGB41274.1"/>
    <property type="molecule type" value="Genomic_DNA"/>
</dbReference>
<dbReference type="PANTHER" id="PTHR12701:SF20">
    <property type="entry name" value="ENDOPLASMIC RETICULUM TRANSMEMBRANE PROTEIN"/>
    <property type="match status" value="1"/>
</dbReference>
<dbReference type="PANTHER" id="PTHR12701">
    <property type="entry name" value="BCR-ASSOCIATED PROTEIN, BAP"/>
    <property type="match status" value="1"/>
</dbReference>
<feature type="domain" description="BAP29/BAP31 transmembrane" evidence="12">
    <location>
        <begin position="63"/>
        <end position="144"/>
    </location>
</feature>
<comment type="function">
    <text evidence="11">May play a role in anterograde transport of membrane proteins from the endoplasmic reticulum to the Golgi.</text>
</comment>
<name>A0A095A6L7_SCHHA</name>
<dbReference type="Pfam" id="PF18035">
    <property type="entry name" value="Bap31_Bap29_C"/>
    <property type="match status" value="1"/>
</dbReference>
<evidence type="ECO:0000313" key="15">
    <source>
        <dbReference type="EMBL" id="KGB41274.1"/>
    </source>
</evidence>
<evidence type="ECO:0000259" key="13">
    <source>
        <dbReference type="Pfam" id="PF07884"/>
    </source>
</evidence>
<keyword evidence="3 11" id="KW-0813">Transport</keyword>
<evidence type="ECO:0000259" key="14">
    <source>
        <dbReference type="Pfam" id="PF18035"/>
    </source>
</evidence>
<evidence type="ECO:0000256" key="6">
    <source>
        <dbReference type="ARBA" id="ARBA00022892"/>
    </source>
</evidence>
<dbReference type="Pfam" id="PF05529">
    <property type="entry name" value="Bap31"/>
    <property type="match status" value="1"/>
</dbReference>
<comment type="similarity">
    <text evidence="2 11">Belongs to the BCAP29/BCAP31 family.</text>
</comment>
<keyword evidence="4 11" id="KW-0812">Transmembrane</keyword>